<evidence type="ECO:0000313" key="1">
    <source>
        <dbReference type="EMBL" id="CAH6722745.1"/>
    </source>
</evidence>
<protein>
    <submittedName>
        <fullName evidence="1">Uncharacterized protein</fullName>
    </submittedName>
</protein>
<gene>
    <name evidence="1" type="ORF">CLIB1444_11S00188</name>
</gene>
<organism evidence="1 2">
    <name type="scientific">[Candida] jaroonii</name>
    <dbReference type="NCBI Taxonomy" id="467808"/>
    <lineage>
        <taxon>Eukaryota</taxon>
        <taxon>Fungi</taxon>
        <taxon>Dikarya</taxon>
        <taxon>Ascomycota</taxon>
        <taxon>Saccharomycotina</taxon>
        <taxon>Pichiomycetes</taxon>
        <taxon>Debaryomycetaceae</taxon>
        <taxon>Yamadazyma</taxon>
    </lineage>
</organism>
<comment type="caution">
    <text evidence="1">The sequence shown here is derived from an EMBL/GenBank/DDBJ whole genome shotgun (WGS) entry which is preliminary data.</text>
</comment>
<name>A0ACA9YCV9_9ASCO</name>
<evidence type="ECO:0000313" key="2">
    <source>
        <dbReference type="Proteomes" id="UP001152531"/>
    </source>
</evidence>
<dbReference type="Proteomes" id="UP001152531">
    <property type="component" value="Unassembled WGS sequence"/>
</dbReference>
<reference evidence="1" key="1">
    <citation type="submission" date="2022-06" db="EMBL/GenBank/DDBJ databases">
        <authorList>
            <person name="Legras J.-L."/>
            <person name="Devillers H."/>
            <person name="Grondin C."/>
        </authorList>
    </citation>
    <scope>NUCLEOTIDE SEQUENCE</scope>
    <source>
        <strain evidence="1">CLIB 1444</strain>
    </source>
</reference>
<proteinExistence type="predicted"/>
<dbReference type="EMBL" id="CALSDN010000011">
    <property type="protein sequence ID" value="CAH6722745.1"/>
    <property type="molecule type" value="Genomic_DNA"/>
</dbReference>
<keyword evidence="2" id="KW-1185">Reference proteome</keyword>
<sequence length="747" mass="83599">MEFIDPLANIDAYKYAFCSAIKEHLLIVKHQTELRDVLNEEGEDMNVDNVKSRSKNFETRDLLFSLEIVVDSLIDEIMDYHVMQDVVQRKNWGFPSKSLTHHFPLILLGPKPSHYDLQKKTTSEMIRTAGARRGPDKLSHEKYSIERNEELGKLFYSILRNTFEYQLKFSNPDLTDKSKVLTLSALVSAFLKNASSTYSSIIKERDYINGKLESVIVELKRYSDINFEDMPIEALFEGFKFQLKNHLELLLSANGPIDENLSIVLKLREQGNNLMSNSAYAQAIKVYTEATNYCVAESLNNLPQILINRAIAFIGLTCFPEAIDDLNEALTYDISSTPAWVQLGYAQLYMGHSLLALKCYCMAIQCCCGNILPTNFPNDEQLIEEYKISKIKSTLPQFIEQLLRGVQLTETRATQQRYSAAEINFIIGEIQNCLEILMAEVDSSELYCFSYPPHQSPSTFRTLASDVNSSRPSILNHEVNQGVIAGVDTSTNPRVGRPTPVTVETRTNPLRTETFAERNERLGRERAERLDRVDRERAARLFPGLGRIGRETANAAATAAFSSSPPGANSNNDSSSNSPPNRLPPSARTFIEEFRSRSRSNTENGSGSDTSNSERVSPSNSLRTNNTPDMTPSSSNGTRTNDQPRRTFGGFSQFFENEGRNSNRSDNLRSFITNESSNHFLDVISGLPGVTIAGSTNELNIDNGVIASSFNTTTPSTNDDSPQPRTQQNQASNDDDEIMSSQANDLD</sequence>
<accession>A0ACA9YCV9</accession>